<dbReference type="GO" id="GO:0004842">
    <property type="term" value="F:ubiquitin-protein transferase activity"/>
    <property type="evidence" value="ECO:0007669"/>
    <property type="project" value="InterPro"/>
</dbReference>
<evidence type="ECO:0000256" key="1">
    <source>
        <dbReference type="SAM" id="Phobius"/>
    </source>
</evidence>
<organism evidence="3 4">
    <name type="scientific">Marchantia polymorpha subsp. ruderalis</name>
    <dbReference type="NCBI Taxonomy" id="1480154"/>
    <lineage>
        <taxon>Eukaryota</taxon>
        <taxon>Viridiplantae</taxon>
        <taxon>Streptophyta</taxon>
        <taxon>Embryophyta</taxon>
        <taxon>Marchantiophyta</taxon>
        <taxon>Marchantiopsida</taxon>
        <taxon>Marchantiidae</taxon>
        <taxon>Marchantiales</taxon>
        <taxon>Marchantiaceae</taxon>
        <taxon>Marchantia</taxon>
    </lineage>
</organism>
<keyword evidence="1" id="KW-1133">Transmembrane helix</keyword>
<sequence length="418" mass="47488">MNKFWFFSFFILFFFFNDPGNAKLTTHGGRQASSPNADFALLAFSSGCSGWSQSLKLLHLIKEAPVVLEIEEVKRQHAELVGALCSVTLRCCSSSQLNCTNGIFLGPPCYRYASREESDSRFKGRVAIISFLAFILYPFLWAWTVIGSLCFTEAKTCSHLVDLMIEDVCSVYANFSRLWFISRFAKKKVMVQVLTLLNLVIPNMRLQLPEEGQKWGFLIWLIFSYCGLICVACISAGKVLFELIRIPNWAFLSVASGQENNIGQGGHDIQQGLYGLLPEKCHGLNLAVEAYIDRYLESEVDLVRNLMSKLSTLKEVGRLRMTSSLRPVKRNKTRWLEVIKMINRYEWLRSHIDDTNPDVAELLPTAGQRNVILHHTAALSDFKSVTESLQRENDTIWESQTLFQSPDTPLYRIEGVLI</sequence>
<dbReference type="EMBL" id="LVLJ01001867">
    <property type="protein sequence ID" value="OAE27537.1"/>
    <property type="molecule type" value="Genomic_DNA"/>
</dbReference>
<dbReference type="GO" id="GO:0010182">
    <property type="term" value="P:sugar mediated signaling pathway"/>
    <property type="evidence" value="ECO:0007669"/>
    <property type="project" value="InterPro"/>
</dbReference>
<protein>
    <submittedName>
        <fullName evidence="3">Uncharacterized protein</fullName>
    </submittedName>
</protein>
<evidence type="ECO:0000313" key="4">
    <source>
        <dbReference type="Proteomes" id="UP000077202"/>
    </source>
</evidence>
<reference evidence="3" key="1">
    <citation type="submission" date="2016-03" db="EMBL/GenBank/DDBJ databases">
        <title>Mechanisms controlling the formation of the plant cell surface in tip-growing cells are functionally conserved among land plants.</title>
        <authorList>
            <person name="Honkanen S."/>
            <person name="Jones V.A."/>
            <person name="Morieri G."/>
            <person name="Champion C."/>
            <person name="Hetherington A.J."/>
            <person name="Kelly S."/>
            <person name="Saint-Marcoux D."/>
            <person name="Proust H."/>
            <person name="Prescott H."/>
            <person name="Dolan L."/>
        </authorList>
    </citation>
    <scope>NUCLEOTIDE SEQUENCE [LARGE SCALE GENOMIC DNA]</scope>
    <source>
        <tissue evidence="3">Whole gametophyte</tissue>
    </source>
</reference>
<keyword evidence="4" id="KW-1185">Reference proteome</keyword>
<proteinExistence type="predicted"/>
<dbReference type="Proteomes" id="UP000077202">
    <property type="component" value="Unassembled WGS sequence"/>
</dbReference>
<feature type="chain" id="PRO_5008052287" evidence="2">
    <location>
        <begin position="23"/>
        <end position="418"/>
    </location>
</feature>
<feature type="signal peptide" evidence="2">
    <location>
        <begin position="1"/>
        <end position="22"/>
    </location>
</feature>
<accession>A0A176W3B8</accession>
<evidence type="ECO:0000256" key="2">
    <source>
        <dbReference type="SAM" id="SignalP"/>
    </source>
</evidence>
<keyword evidence="1" id="KW-0812">Transmembrane</keyword>
<dbReference type="PANTHER" id="PTHR47179">
    <property type="entry name" value="E3 UBIQUITIN-PROTEIN LIGASE SIS3"/>
    <property type="match status" value="1"/>
</dbReference>
<dbReference type="AlphaFoldDB" id="A0A176W3B8"/>
<dbReference type="PANTHER" id="PTHR47179:SF1">
    <property type="entry name" value="E3 UBIQUITIN-PROTEIN LIGASE SIS3"/>
    <property type="match status" value="1"/>
</dbReference>
<comment type="caution">
    <text evidence="3">The sequence shown here is derived from an EMBL/GenBank/DDBJ whole genome shotgun (WGS) entry which is preliminary data.</text>
</comment>
<name>A0A176W3B8_MARPO</name>
<evidence type="ECO:0000313" key="3">
    <source>
        <dbReference type="EMBL" id="OAE27537.1"/>
    </source>
</evidence>
<dbReference type="InterPro" id="IPR044793">
    <property type="entry name" value="SIS3"/>
</dbReference>
<feature type="transmembrane region" description="Helical" evidence="1">
    <location>
        <begin position="218"/>
        <end position="241"/>
    </location>
</feature>
<keyword evidence="2" id="KW-0732">Signal</keyword>
<keyword evidence="1" id="KW-0472">Membrane</keyword>
<feature type="transmembrane region" description="Helical" evidence="1">
    <location>
        <begin position="126"/>
        <end position="146"/>
    </location>
</feature>
<gene>
    <name evidence="3" type="ORF">AXG93_3857s1350</name>
</gene>